<keyword evidence="1" id="KW-0812">Transmembrane</keyword>
<evidence type="ECO:0000313" key="2">
    <source>
        <dbReference type="EMBL" id="GAA3771406.1"/>
    </source>
</evidence>
<dbReference type="RefSeq" id="WP_344783989.1">
    <property type="nucleotide sequence ID" value="NZ_BAABAF010000008.1"/>
</dbReference>
<proteinExistence type="predicted"/>
<keyword evidence="1" id="KW-1133">Transmembrane helix</keyword>
<evidence type="ECO:0000313" key="3">
    <source>
        <dbReference type="Proteomes" id="UP001500540"/>
    </source>
</evidence>
<feature type="transmembrane region" description="Helical" evidence="1">
    <location>
        <begin position="158"/>
        <end position="174"/>
    </location>
</feature>
<comment type="caution">
    <text evidence="2">The sequence shown here is derived from an EMBL/GenBank/DDBJ whole genome shotgun (WGS) entry which is preliminary data.</text>
</comment>
<gene>
    <name evidence="2" type="ORF">GCM10022240_24430</name>
</gene>
<evidence type="ECO:0000256" key="1">
    <source>
        <dbReference type="SAM" id="Phobius"/>
    </source>
</evidence>
<reference evidence="3" key="1">
    <citation type="journal article" date="2019" name="Int. J. Syst. Evol. Microbiol.">
        <title>The Global Catalogue of Microorganisms (GCM) 10K type strain sequencing project: providing services to taxonomists for standard genome sequencing and annotation.</title>
        <authorList>
            <consortium name="The Broad Institute Genomics Platform"/>
            <consortium name="The Broad Institute Genome Sequencing Center for Infectious Disease"/>
            <person name="Wu L."/>
            <person name="Ma J."/>
        </authorList>
    </citation>
    <scope>NUCLEOTIDE SEQUENCE [LARGE SCALE GENOMIC DNA]</scope>
    <source>
        <strain evidence="3">JCM 16950</strain>
    </source>
</reference>
<feature type="transmembrane region" description="Helical" evidence="1">
    <location>
        <begin position="79"/>
        <end position="100"/>
    </location>
</feature>
<protein>
    <submittedName>
        <fullName evidence="2">HdeD family acid-resistance protein</fullName>
    </submittedName>
</protein>
<keyword evidence="3" id="KW-1185">Reference proteome</keyword>
<keyword evidence="1" id="KW-0472">Membrane</keyword>
<name>A0ABP7GNF8_9MICO</name>
<dbReference type="InterPro" id="IPR005325">
    <property type="entry name" value="DUF308_memb"/>
</dbReference>
<dbReference type="EMBL" id="BAABAF010000008">
    <property type="protein sequence ID" value="GAA3771406.1"/>
    <property type="molecule type" value="Genomic_DNA"/>
</dbReference>
<organism evidence="2 3">
    <name type="scientific">Microbacterium kribbense</name>
    <dbReference type="NCBI Taxonomy" id="433645"/>
    <lineage>
        <taxon>Bacteria</taxon>
        <taxon>Bacillati</taxon>
        <taxon>Actinomycetota</taxon>
        <taxon>Actinomycetes</taxon>
        <taxon>Micrococcales</taxon>
        <taxon>Microbacteriaceae</taxon>
        <taxon>Microbacterium</taxon>
    </lineage>
</organism>
<feature type="transmembrane region" description="Helical" evidence="1">
    <location>
        <begin position="106"/>
        <end position="127"/>
    </location>
</feature>
<accession>A0ABP7GNF8</accession>
<feature type="transmembrane region" description="Helical" evidence="1">
    <location>
        <begin position="20"/>
        <end position="39"/>
    </location>
</feature>
<sequence>MTTATSSLGSSTIGEIRSTVGMTGTVSVFVGLLILVWPLHSAVAFVWVLAIYAAVVGLLYLALGALAAPLGTGRRIGHLVLGLVFIASAVIAFSNAAYAMQWLVTFFGLFLGIAWILEGIAAITIPTTEDGRSWAILFGMLSVIAGIFLVVSPAWGGLVLWGLFAVWLIVRGSVQVMRARHFEAPEG</sequence>
<dbReference type="Pfam" id="PF03729">
    <property type="entry name" value="DUF308"/>
    <property type="match status" value="1"/>
</dbReference>
<dbReference type="Proteomes" id="UP001500540">
    <property type="component" value="Unassembled WGS sequence"/>
</dbReference>
<feature type="transmembrane region" description="Helical" evidence="1">
    <location>
        <begin position="45"/>
        <end position="67"/>
    </location>
</feature>